<organism evidence="2 3">
    <name type="scientific">Cetobacterium ceti</name>
    <dbReference type="NCBI Taxonomy" id="180163"/>
    <lineage>
        <taxon>Bacteria</taxon>
        <taxon>Fusobacteriati</taxon>
        <taxon>Fusobacteriota</taxon>
        <taxon>Fusobacteriia</taxon>
        <taxon>Fusobacteriales</taxon>
        <taxon>Fusobacteriaceae</taxon>
        <taxon>Cetobacterium</taxon>
    </lineage>
</organism>
<evidence type="ECO:0000256" key="1">
    <source>
        <dbReference type="SAM" id="Phobius"/>
    </source>
</evidence>
<feature type="transmembrane region" description="Helical" evidence="1">
    <location>
        <begin position="12"/>
        <end position="33"/>
    </location>
</feature>
<proteinExistence type="predicted"/>
<reference evidence="2 3" key="1">
    <citation type="submission" date="2017-02" db="EMBL/GenBank/DDBJ databases">
        <authorList>
            <person name="Peterson S.W."/>
        </authorList>
    </citation>
    <scope>NUCLEOTIDE SEQUENCE [LARGE SCALE GENOMIC DNA]</scope>
    <source>
        <strain evidence="2 3">ATCC 700028</strain>
    </source>
</reference>
<sequence length="176" mass="20817">MKSVGKNKGYLLLVSIILLSLVSGIFYIVLDIFNRDIKESNLKRINLEKEWKLENIFMLGESYLYEMNEKIVSGEIESEEDYFFGNYINLKENKGKYKIKKIWINGLLKKDLILEINKDNLVKIMMKKSLFIEREFELNVCQEIFYEKDNLDLSKPNKKNNVELMIVEKNNKSIGE</sequence>
<dbReference type="Proteomes" id="UP000191153">
    <property type="component" value="Unassembled WGS sequence"/>
</dbReference>
<keyword evidence="1" id="KW-0812">Transmembrane</keyword>
<keyword evidence="3" id="KW-1185">Reference proteome</keyword>
<gene>
    <name evidence="2" type="ORF">SAMN02745174_02336</name>
</gene>
<protein>
    <submittedName>
        <fullName evidence="2">Uncharacterized protein</fullName>
    </submittedName>
</protein>
<evidence type="ECO:0000313" key="2">
    <source>
        <dbReference type="EMBL" id="SKA03484.1"/>
    </source>
</evidence>
<dbReference type="AlphaFoldDB" id="A0A1T4QIF8"/>
<keyword evidence="1" id="KW-0472">Membrane</keyword>
<dbReference type="STRING" id="180163.SAMN02745174_02336"/>
<dbReference type="EMBL" id="FUWX01000024">
    <property type="protein sequence ID" value="SKA03484.1"/>
    <property type="molecule type" value="Genomic_DNA"/>
</dbReference>
<accession>A0A1T4QIF8</accession>
<name>A0A1T4QIF8_9FUSO</name>
<keyword evidence="1" id="KW-1133">Transmembrane helix</keyword>
<dbReference type="RefSeq" id="WP_078694768.1">
    <property type="nucleotide sequence ID" value="NZ_FUWX01000024.1"/>
</dbReference>
<evidence type="ECO:0000313" key="3">
    <source>
        <dbReference type="Proteomes" id="UP000191153"/>
    </source>
</evidence>